<evidence type="ECO:0000313" key="2">
    <source>
        <dbReference type="Proteomes" id="UP000183375"/>
    </source>
</evidence>
<evidence type="ECO:0008006" key="3">
    <source>
        <dbReference type="Google" id="ProtNLM"/>
    </source>
</evidence>
<protein>
    <recommendedName>
        <fullName evidence="3">Zinc-ribbon domain-containing protein</fullName>
    </recommendedName>
</protein>
<sequence length="91" mass="10221">MLRQTFFLASLLGALNLYYAEDLVLQILSGALFLFSLGISVIWPEPLPPPPPANLWSEAPEKKEREMKTCSSCGKAVDLKWTMCPYCSKRV</sequence>
<dbReference type="Proteomes" id="UP000183375">
    <property type="component" value="Unassembled WGS sequence"/>
</dbReference>
<organism evidence="1 2">
    <name type="scientific">Marine Group III euryarchaeote CG-Epi4</name>
    <dbReference type="NCBI Taxonomy" id="1888998"/>
    <lineage>
        <taxon>Archaea</taxon>
        <taxon>Methanobacteriati</taxon>
        <taxon>Thermoplasmatota</taxon>
        <taxon>Thermoplasmata</taxon>
        <taxon>Candidatus Thermoprofundales</taxon>
    </lineage>
</organism>
<accession>A0A1J5TZ21</accession>
<comment type="caution">
    <text evidence="1">The sequence shown here is derived from an EMBL/GenBank/DDBJ whole genome shotgun (WGS) entry which is preliminary data.</text>
</comment>
<proteinExistence type="predicted"/>
<dbReference type="AlphaFoldDB" id="A0A1J5TZ21"/>
<reference evidence="1 2" key="1">
    <citation type="submission" date="2016-08" db="EMBL/GenBank/DDBJ databases">
        <title>New Insights into Marine Group III Euryarchaeota, from dark to light.</title>
        <authorList>
            <person name="Haro-Moreno J.M."/>
            <person name="Rodriguez-Valera F."/>
            <person name="Lopez-Garcia P."/>
            <person name="Moreira D."/>
            <person name="Martin-Cuadrado A.B."/>
        </authorList>
    </citation>
    <scope>NUCLEOTIDE SEQUENCE [LARGE SCALE GENOMIC DNA]</scope>
    <source>
        <strain evidence="1">CG-Epi4</strain>
    </source>
</reference>
<dbReference type="EMBL" id="MIYX01000005">
    <property type="protein sequence ID" value="OIR21504.1"/>
    <property type="molecule type" value="Genomic_DNA"/>
</dbReference>
<gene>
    <name evidence="1" type="ORF">BEU01_02550</name>
</gene>
<name>A0A1J5TZ21_9ARCH</name>
<evidence type="ECO:0000313" key="1">
    <source>
        <dbReference type="EMBL" id="OIR21504.1"/>
    </source>
</evidence>